<evidence type="ECO:0000313" key="4">
    <source>
        <dbReference type="Proteomes" id="UP000314294"/>
    </source>
</evidence>
<evidence type="ECO:0000313" key="3">
    <source>
        <dbReference type="EMBL" id="TNN60839.1"/>
    </source>
</evidence>
<comment type="caution">
    <text evidence="3">The sequence shown here is derived from an EMBL/GenBank/DDBJ whole genome shotgun (WGS) entry which is preliminary data.</text>
</comment>
<evidence type="ECO:0000256" key="1">
    <source>
        <dbReference type="SAM" id="MobiDB-lite"/>
    </source>
</evidence>
<accession>A0A4Z2H4Z1</accession>
<feature type="transmembrane region" description="Helical" evidence="2">
    <location>
        <begin position="52"/>
        <end position="72"/>
    </location>
</feature>
<feature type="compositionally biased region" description="Low complexity" evidence="1">
    <location>
        <begin position="99"/>
        <end position="122"/>
    </location>
</feature>
<dbReference type="AlphaFoldDB" id="A0A4Z2H4Z1"/>
<keyword evidence="4" id="KW-1185">Reference proteome</keyword>
<name>A0A4Z2H4Z1_9TELE</name>
<evidence type="ECO:0000256" key="2">
    <source>
        <dbReference type="SAM" id="Phobius"/>
    </source>
</evidence>
<keyword evidence="2" id="KW-0812">Transmembrane</keyword>
<keyword evidence="2" id="KW-1133">Transmembrane helix</keyword>
<keyword evidence="2" id="KW-0472">Membrane</keyword>
<organism evidence="3 4">
    <name type="scientific">Liparis tanakae</name>
    <name type="common">Tanaka's snailfish</name>
    <dbReference type="NCBI Taxonomy" id="230148"/>
    <lineage>
        <taxon>Eukaryota</taxon>
        <taxon>Metazoa</taxon>
        <taxon>Chordata</taxon>
        <taxon>Craniata</taxon>
        <taxon>Vertebrata</taxon>
        <taxon>Euteleostomi</taxon>
        <taxon>Actinopterygii</taxon>
        <taxon>Neopterygii</taxon>
        <taxon>Teleostei</taxon>
        <taxon>Neoteleostei</taxon>
        <taxon>Acanthomorphata</taxon>
        <taxon>Eupercaria</taxon>
        <taxon>Perciformes</taxon>
        <taxon>Cottioidei</taxon>
        <taxon>Cottales</taxon>
        <taxon>Liparidae</taxon>
        <taxon>Liparis</taxon>
    </lineage>
</organism>
<reference evidence="3 4" key="1">
    <citation type="submission" date="2019-03" db="EMBL/GenBank/DDBJ databases">
        <title>First draft genome of Liparis tanakae, snailfish: a comprehensive survey of snailfish specific genes.</title>
        <authorList>
            <person name="Kim W."/>
            <person name="Song I."/>
            <person name="Jeong J.-H."/>
            <person name="Kim D."/>
            <person name="Kim S."/>
            <person name="Ryu S."/>
            <person name="Song J.Y."/>
            <person name="Lee S.K."/>
        </authorList>
    </citation>
    <scope>NUCLEOTIDE SEQUENCE [LARGE SCALE GENOMIC DNA]</scope>
    <source>
        <tissue evidence="3">Muscle</tissue>
    </source>
</reference>
<protein>
    <submittedName>
        <fullName evidence="3">Uncharacterized protein</fullName>
    </submittedName>
</protein>
<dbReference type="Proteomes" id="UP000314294">
    <property type="component" value="Unassembled WGS sequence"/>
</dbReference>
<sequence>MGMRGLCVKVTACLLGKQHLYMALGMLANIGRDGHVQHIIDSRVNIVSPLDVVLAVGLVALLVAAVLQAVPLQLDSIKYQRTHGSHHPRLAELAPEHLASGSAPSTPPSGSHSVCMTPTTKTRTTEAPAPNRPGNTYGRVILKICAYWGKNCALSSQTLQAERFSFINLAVYAVWHAVDDEVWLLVGLPSERVLIAMVDLAFSPNILVERTSPFTWSISKKARSPSEMVYVSRPFSPSS</sequence>
<feature type="region of interest" description="Disordered" evidence="1">
    <location>
        <begin position="98"/>
        <end position="132"/>
    </location>
</feature>
<gene>
    <name evidence="3" type="ORF">EYF80_028936</name>
</gene>
<proteinExistence type="predicted"/>
<dbReference type="EMBL" id="SRLO01000326">
    <property type="protein sequence ID" value="TNN60839.1"/>
    <property type="molecule type" value="Genomic_DNA"/>
</dbReference>